<dbReference type="AlphaFoldDB" id="A0A6G1E8Z5"/>
<comment type="caution">
    <text evidence="1">The sequence shown here is derived from an EMBL/GenBank/DDBJ whole genome shotgun (WGS) entry which is preliminary data.</text>
</comment>
<evidence type="ECO:0008006" key="3">
    <source>
        <dbReference type="Google" id="ProtNLM"/>
    </source>
</evidence>
<keyword evidence="2" id="KW-1185">Reference proteome</keyword>
<dbReference type="EMBL" id="SPHZ02000005">
    <property type="protein sequence ID" value="KAF0921250.1"/>
    <property type="molecule type" value="Genomic_DNA"/>
</dbReference>
<accession>A0A6G1E8Z5</accession>
<gene>
    <name evidence="1" type="ORF">E2562_039469</name>
</gene>
<evidence type="ECO:0000313" key="1">
    <source>
        <dbReference type="EMBL" id="KAF0921250.1"/>
    </source>
</evidence>
<evidence type="ECO:0000313" key="2">
    <source>
        <dbReference type="Proteomes" id="UP000479710"/>
    </source>
</evidence>
<name>A0A6G1E8Z5_9ORYZ</name>
<organism evidence="1 2">
    <name type="scientific">Oryza meyeriana var. granulata</name>
    <dbReference type="NCBI Taxonomy" id="110450"/>
    <lineage>
        <taxon>Eukaryota</taxon>
        <taxon>Viridiplantae</taxon>
        <taxon>Streptophyta</taxon>
        <taxon>Embryophyta</taxon>
        <taxon>Tracheophyta</taxon>
        <taxon>Spermatophyta</taxon>
        <taxon>Magnoliopsida</taxon>
        <taxon>Liliopsida</taxon>
        <taxon>Poales</taxon>
        <taxon>Poaceae</taxon>
        <taxon>BOP clade</taxon>
        <taxon>Oryzoideae</taxon>
        <taxon>Oryzeae</taxon>
        <taxon>Oryzinae</taxon>
        <taxon>Oryza</taxon>
        <taxon>Oryza meyeriana</taxon>
    </lineage>
</organism>
<dbReference type="Proteomes" id="UP000479710">
    <property type="component" value="Unassembled WGS sequence"/>
</dbReference>
<protein>
    <recommendedName>
        <fullName evidence="3">DUF834 domain-containing protein</fullName>
    </recommendedName>
</protein>
<proteinExistence type="predicted"/>
<sequence>MGDRDLRWRRRLQERDFQRIPTAGSGRRGTGGVEAVVAGGGDGGCRRGIFDGFRWWASGAGEEEGATAVVANGGGSGFRWGISGSGRRGAEGAALVVEGGGGGGSIR</sequence>
<reference evidence="1 2" key="1">
    <citation type="submission" date="2019-11" db="EMBL/GenBank/DDBJ databases">
        <title>Whole genome sequence of Oryza granulata.</title>
        <authorList>
            <person name="Li W."/>
        </authorList>
    </citation>
    <scope>NUCLEOTIDE SEQUENCE [LARGE SCALE GENOMIC DNA]</scope>
    <source>
        <strain evidence="2">cv. Menghai</strain>
        <tissue evidence="1">Leaf</tissue>
    </source>
</reference>